<name>A0ACB7T6A9_HYAAI</name>
<dbReference type="Proteomes" id="UP000821845">
    <property type="component" value="Chromosome 11"/>
</dbReference>
<keyword evidence="2" id="KW-1185">Reference proteome</keyword>
<sequence>MSMTLYNAFHGFLFCRIELSYDAGVSQKVIRVLPAPYLAKMSSYLNSWSAGDMLLIRGGCVMRAVCWNVDGRAVCGEFTVLSVLAVALWSWENLDFLRVAVFTVRSSQAWAELEPSGPSYFVSLVQMDTLAGTPLKIRYDVGGATPEQGVAGLPRKAWPSEAAHAGRGVVFAHEYAGRREAGQVRVGMATAPLDARHTALVGRAQRCRALSSRKLCCRRLQQNYEVAEGVCIPRNTLYLHYVDFCARNAMQPVNAASFGKARLSGAGGSARYLFHFTQIIRQQFPQLTTRRLGTRGQSRYHYYGIAVRVGSLYFEPPYAKGADAGHRRQPPQCPPPSRLLLPEFPRVRELLLPAGADADQLAGFVAMYRGHCQRLLDECAHEPSGMLQCVAHFWRRVPAHLAPLLASNALANLVGICDGLLYGAVADALLPACAPPPPHDR</sequence>
<gene>
    <name evidence="1" type="ORF">HPB50_023592</name>
</gene>
<evidence type="ECO:0000313" key="2">
    <source>
        <dbReference type="Proteomes" id="UP000821845"/>
    </source>
</evidence>
<accession>A0ACB7T6A9</accession>
<evidence type="ECO:0000313" key="1">
    <source>
        <dbReference type="EMBL" id="KAH6941786.1"/>
    </source>
</evidence>
<reference evidence="1" key="1">
    <citation type="submission" date="2020-05" db="EMBL/GenBank/DDBJ databases">
        <title>Large-scale comparative analyses of tick genomes elucidate their genetic diversity and vector capacities.</title>
        <authorList>
            <person name="Jia N."/>
            <person name="Wang J."/>
            <person name="Shi W."/>
            <person name="Du L."/>
            <person name="Sun Y."/>
            <person name="Zhan W."/>
            <person name="Jiang J."/>
            <person name="Wang Q."/>
            <person name="Zhang B."/>
            <person name="Ji P."/>
            <person name="Sakyi L.B."/>
            <person name="Cui X."/>
            <person name="Yuan T."/>
            <person name="Jiang B."/>
            <person name="Yang W."/>
            <person name="Lam T.T.-Y."/>
            <person name="Chang Q."/>
            <person name="Ding S."/>
            <person name="Wang X."/>
            <person name="Zhu J."/>
            <person name="Ruan X."/>
            <person name="Zhao L."/>
            <person name="Wei J."/>
            <person name="Que T."/>
            <person name="Du C."/>
            <person name="Cheng J."/>
            <person name="Dai P."/>
            <person name="Han X."/>
            <person name="Huang E."/>
            <person name="Gao Y."/>
            <person name="Liu J."/>
            <person name="Shao H."/>
            <person name="Ye R."/>
            <person name="Li L."/>
            <person name="Wei W."/>
            <person name="Wang X."/>
            <person name="Wang C."/>
            <person name="Yang T."/>
            <person name="Huo Q."/>
            <person name="Li W."/>
            <person name="Guo W."/>
            <person name="Chen H."/>
            <person name="Zhou L."/>
            <person name="Ni X."/>
            <person name="Tian J."/>
            <person name="Zhou Y."/>
            <person name="Sheng Y."/>
            <person name="Liu T."/>
            <person name="Pan Y."/>
            <person name="Xia L."/>
            <person name="Li J."/>
            <person name="Zhao F."/>
            <person name="Cao W."/>
        </authorList>
    </citation>
    <scope>NUCLEOTIDE SEQUENCE</scope>
    <source>
        <strain evidence="1">Hyas-2018</strain>
    </source>
</reference>
<protein>
    <submittedName>
        <fullName evidence="1">Uncharacterized protein</fullName>
    </submittedName>
</protein>
<dbReference type="EMBL" id="CM023491">
    <property type="protein sequence ID" value="KAH6941786.1"/>
    <property type="molecule type" value="Genomic_DNA"/>
</dbReference>
<proteinExistence type="predicted"/>
<organism evidence="1 2">
    <name type="scientific">Hyalomma asiaticum</name>
    <name type="common">Tick</name>
    <dbReference type="NCBI Taxonomy" id="266040"/>
    <lineage>
        <taxon>Eukaryota</taxon>
        <taxon>Metazoa</taxon>
        <taxon>Ecdysozoa</taxon>
        <taxon>Arthropoda</taxon>
        <taxon>Chelicerata</taxon>
        <taxon>Arachnida</taxon>
        <taxon>Acari</taxon>
        <taxon>Parasitiformes</taxon>
        <taxon>Ixodida</taxon>
        <taxon>Ixodoidea</taxon>
        <taxon>Ixodidae</taxon>
        <taxon>Hyalomminae</taxon>
        <taxon>Hyalomma</taxon>
    </lineage>
</organism>
<comment type="caution">
    <text evidence="1">The sequence shown here is derived from an EMBL/GenBank/DDBJ whole genome shotgun (WGS) entry which is preliminary data.</text>
</comment>